<dbReference type="GO" id="GO:0005829">
    <property type="term" value="C:cytosol"/>
    <property type="evidence" value="ECO:0007669"/>
    <property type="project" value="UniProtKB-ARBA"/>
</dbReference>
<dbReference type="GO" id="GO:0002020">
    <property type="term" value="F:protease binding"/>
    <property type="evidence" value="ECO:0007669"/>
    <property type="project" value="UniProtKB-ARBA"/>
</dbReference>
<dbReference type="SMART" id="SM00093">
    <property type="entry name" value="SERPIN"/>
    <property type="match status" value="1"/>
</dbReference>
<comment type="subcellular location">
    <subcellularLocation>
        <location evidence="1">Cytoplasm</location>
    </subcellularLocation>
</comment>
<dbReference type="Pfam" id="PF00079">
    <property type="entry name" value="Serpin"/>
    <property type="match status" value="1"/>
</dbReference>
<dbReference type="InterPro" id="IPR042185">
    <property type="entry name" value="Serpin_sf_2"/>
</dbReference>
<feature type="non-terminal residue" evidence="7">
    <location>
        <position position="1"/>
    </location>
</feature>
<gene>
    <name evidence="7" type="ORF">EI555_012368</name>
</gene>
<dbReference type="GO" id="GO:0005615">
    <property type="term" value="C:extracellular space"/>
    <property type="evidence" value="ECO:0007669"/>
    <property type="project" value="InterPro"/>
</dbReference>
<evidence type="ECO:0000313" key="8">
    <source>
        <dbReference type="Proteomes" id="UP000308365"/>
    </source>
</evidence>
<evidence type="ECO:0000313" key="7">
    <source>
        <dbReference type="EMBL" id="TKC39096.1"/>
    </source>
</evidence>
<sequence length="528" mass="59469">SLELMQAVSATLNVRRVVWVTCMAQSFSAGTTPAMTHAAWSEALHPEIFRALLRKLQHCGASAVCWQKFKEENFKKEPGAFDTVFKTTNLKMAMGGSKREVYSPDLTIRGTSAHRLSAHLCCLQAHRSSRLHQATMSSLGEGITHFAVDLFQQIRQSKKENIFYSPLSIMSAFAMTSLGARGHTASEIQKVLHVNEIAENAEGGGATKDPVERPGNIHHQFQNLLTEFKKPTDAYELNVANRLYAEKTILFLQAYVDNVEKFYLAGVEPADFVSAAEESRKTINSWVESQTNKKIKNLLPSGSVDRSTALVLLNAVYFKGKWHKEFKKEDTGEGQFWLNKDTSRPVQVMKQTNLFNCMSPEDMQVKILEIPYKGQELSMFLLLPNDVDGLQQLEDQLTAEKLIEWTSPQNMNQREIELHLPQFKVEETYDLKPMLRALGMVDAFTEGKADFSGMSKVRELKVSEAFHKSFVEVNEEGTEATAVTGVEAVIRSAVFPESFHCDHPFLFLIKHNKTNSLLFYGRVSSPEM</sequence>
<evidence type="ECO:0000256" key="4">
    <source>
        <dbReference type="ARBA" id="ARBA00022690"/>
    </source>
</evidence>
<keyword evidence="3" id="KW-0963">Cytoplasm</keyword>
<dbReference type="PROSITE" id="PS00284">
    <property type="entry name" value="SERPIN"/>
    <property type="match status" value="1"/>
</dbReference>
<evidence type="ECO:0000259" key="6">
    <source>
        <dbReference type="SMART" id="SM00093"/>
    </source>
</evidence>
<dbReference type="EMBL" id="RWIC01000909">
    <property type="protein sequence ID" value="TKC39096.1"/>
    <property type="molecule type" value="Genomic_DNA"/>
</dbReference>
<dbReference type="SUPFAM" id="SSF56574">
    <property type="entry name" value="Serpins"/>
    <property type="match status" value="1"/>
</dbReference>
<dbReference type="GO" id="GO:0004867">
    <property type="term" value="F:serine-type endopeptidase inhibitor activity"/>
    <property type="evidence" value="ECO:0007669"/>
    <property type="project" value="UniProtKB-KW"/>
</dbReference>
<dbReference type="CDD" id="cd19956">
    <property type="entry name" value="serpinB"/>
    <property type="match status" value="1"/>
</dbReference>
<evidence type="ECO:0000256" key="1">
    <source>
        <dbReference type="ARBA" id="ARBA00004496"/>
    </source>
</evidence>
<name>A0A4U1ESR3_MONMO</name>
<evidence type="ECO:0000256" key="3">
    <source>
        <dbReference type="ARBA" id="ARBA00022490"/>
    </source>
</evidence>
<feature type="domain" description="Serpin" evidence="6">
    <location>
        <begin position="148"/>
        <end position="526"/>
    </location>
</feature>
<dbReference type="InterPro" id="IPR000215">
    <property type="entry name" value="Serpin_fam"/>
</dbReference>
<dbReference type="InterPro" id="IPR023796">
    <property type="entry name" value="Serpin_dom"/>
</dbReference>
<keyword evidence="4" id="KW-0646">Protease inhibitor</keyword>
<dbReference type="FunFam" id="3.30.497.10:FF:000004">
    <property type="entry name" value="Serpin family B member 1"/>
    <property type="match status" value="1"/>
</dbReference>
<evidence type="ECO:0000256" key="2">
    <source>
        <dbReference type="ARBA" id="ARBA00006426"/>
    </source>
</evidence>
<proteinExistence type="inferred from homology"/>
<dbReference type="Gene3D" id="3.30.497.10">
    <property type="entry name" value="Antithrombin, subunit I, domain 2"/>
    <property type="match status" value="1"/>
</dbReference>
<keyword evidence="5" id="KW-0722">Serine protease inhibitor</keyword>
<dbReference type="PANTHER" id="PTHR11461">
    <property type="entry name" value="SERINE PROTEASE INHIBITOR, SERPIN"/>
    <property type="match status" value="1"/>
</dbReference>
<dbReference type="InterPro" id="IPR023795">
    <property type="entry name" value="Serpin_CS"/>
</dbReference>
<dbReference type="InterPro" id="IPR036186">
    <property type="entry name" value="Serpin_sf"/>
</dbReference>
<comment type="similarity">
    <text evidence="2">Belongs to the serpin family. Ov-serpin subfamily.</text>
</comment>
<comment type="caution">
    <text evidence="7">The sequence shown here is derived from an EMBL/GenBank/DDBJ whole genome shotgun (WGS) entry which is preliminary data.</text>
</comment>
<dbReference type="Gene3D" id="2.30.39.10">
    <property type="entry name" value="Alpha-1-antitrypsin, domain 1"/>
    <property type="match status" value="1"/>
</dbReference>
<protein>
    <recommendedName>
        <fullName evidence="6">Serpin domain-containing protein</fullName>
    </recommendedName>
</protein>
<dbReference type="InterPro" id="IPR042178">
    <property type="entry name" value="Serpin_sf_1"/>
</dbReference>
<accession>A0A4U1ESR3</accession>
<organism evidence="7 8">
    <name type="scientific">Monodon monoceros</name>
    <name type="common">Narwhal</name>
    <name type="synonym">Ceratodon monodon</name>
    <dbReference type="NCBI Taxonomy" id="40151"/>
    <lineage>
        <taxon>Eukaryota</taxon>
        <taxon>Metazoa</taxon>
        <taxon>Chordata</taxon>
        <taxon>Craniata</taxon>
        <taxon>Vertebrata</taxon>
        <taxon>Euteleostomi</taxon>
        <taxon>Mammalia</taxon>
        <taxon>Eutheria</taxon>
        <taxon>Laurasiatheria</taxon>
        <taxon>Artiodactyla</taxon>
        <taxon>Whippomorpha</taxon>
        <taxon>Cetacea</taxon>
        <taxon>Odontoceti</taxon>
        <taxon>Monodontidae</taxon>
        <taxon>Monodon</taxon>
    </lineage>
</organism>
<reference evidence="8" key="1">
    <citation type="journal article" date="2019" name="IScience">
        <title>Narwhal Genome Reveals Long-Term Low Genetic Diversity despite Current Large Abundance Size.</title>
        <authorList>
            <person name="Westbury M.V."/>
            <person name="Petersen B."/>
            <person name="Garde E."/>
            <person name="Heide-Jorgensen M.P."/>
            <person name="Lorenzen E.D."/>
        </authorList>
    </citation>
    <scope>NUCLEOTIDE SEQUENCE [LARGE SCALE GENOMIC DNA]</scope>
</reference>
<dbReference type="AlphaFoldDB" id="A0A4U1ESR3"/>
<dbReference type="PANTHER" id="PTHR11461:SF186">
    <property type="entry name" value="SERPIN B4"/>
    <property type="match status" value="1"/>
</dbReference>
<dbReference type="FunFam" id="2.30.39.10:FF:000071">
    <property type="entry name" value="Serpin B3"/>
    <property type="match status" value="1"/>
</dbReference>
<dbReference type="Proteomes" id="UP000308365">
    <property type="component" value="Unassembled WGS sequence"/>
</dbReference>
<evidence type="ECO:0000256" key="5">
    <source>
        <dbReference type="ARBA" id="ARBA00022900"/>
    </source>
</evidence>